<keyword evidence="2" id="KW-0539">Nucleus</keyword>
<proteinExistence type="predicted"/>
<name>A0A2H3J987_WOLCO</name>
<dbReference type="GO" id="GO:0005634">
    <property type="term" value="C:nucleus"/>
    <property type="evidence" value="ECO:0007669"/>
    <property type="project" value="UniProtKB-SubCell"/>
</dbReference>
<dbReference type="OMA" id="EGLWHLD"/>
<dbReference type="STRING" id="742152.A0A2H3J987"/>
<dbReference type="InterPro" id="IPR025151">
    <property type="entry name" value="ELYS_dom"/>
</dbReference>
<accession>A0A2H3J987</accession>
<protein>
    <recommendedName>
        <fullName evidence="3">ELYS-like domain-containing protein</fullName>
    </recommendedName>
</protein>
<feature type="domain" description="ELYS-like" evidence="3">
    <location>
        <begin position="24"/>
        <end position="202"/>
    </location>
</feature>
<dbReference type="EMBL" id="KB467843">
    <property type="protein sequence ID" value="PCH35319.1"/>
    <property type="molecule type" value="Genomic_DNA"/>
</dbReference>
<evidence type="ECO:0000256" key="1">
    <source>
        <dbReference type="ARBA" id="ARBA00004123"/>
    </source>
</evidence>
<gene>
    <name evidence="4" type="ORF">WOLCODRAFT_80032</name>
</gene>
<evidence type="ECO:0000256" key="2">
    <source>
        <dbReference type="ARBA" id="ARBA00023242"/>
    </source>
</evidence>
<dbReference type="AlphaFoldDB" id="A0A2H3J987"/>
<feature type="non-terminal residue" evidence="4">
    <location>
        <position position="202"/>
    </location>
</feature>
<evidence type="ECO:0000313" key="4">
    <source>
        <dbReference type="EMBL" id="PCH35319.1"/>
    </source>
</evidence>
<comment type="subcellular location">
    <subcellularLocation>
        <location evidence="1">Nucleus</location>
    </subcellularLocation>
</comment>
<reference evidence="4 5" key="1">
    <citation type="journal article" date="2012" name="Science">
        <title>The Paleozoic origin of enzymatic lignin decomposition reconstructed from 31 fungal genomes.</title>
        <authorList>
            <person name="Floudas D."/>
            <person name="Binder M."/>
            <person name="Riley R."/>
            <person name="Barry K."/>
            <person name="Blanchette R.A."/>
            <person name="Henrissat B."/>
            <person name="Martinez A.T."/>
            <person name="Otillar R."/>
            <person name="Spatafora J.W."/>
            <person name="Yadav J.S."/>
            <person name="Aerts A."/>
            <person name="Benoit I."/>
            <person name="Boyd A."/>
            <person name="Carlson A."/>
            <person name="Copeland A."/>
            <person name="Coutinho P.M."/>
            <person name="de Vries R.P."/>
            <person name="Ferreira P."/>
            <person name="Findley K."/>
            <person name="Foster B."/>
            <person name="Gaskell J."/>
            <person name="Glotzer D."/>
            <person name="Gorecki P."/>
            <person name="Heitman J."/>
            <person name="Hesse C."/>
            <person name="Hori C."/>
            <person name="Igarashi K."/>
            <person name="Jurgens J.A."/>
            <person name="Kallen N."/>
            <person name="Kersten P."/>
            <person name="Kohler A."/>
            <person name="Kuees U."/>
            <person name="Kumar T.K.A."/>
            <person name="Kuo A."/>
            <person name="LaButti K."/>
            <person name="Larrondo L.F."/>
            <person name="Lindquist E."/>
            <person name="Ling A."/>
            <person name="Lombard V."/>
            <person name="Lucas S."/>
            <person name="Lundell T."/>
            <person name="Martin R."/>
            <person name="McLaughlin D.J."/>
            <person name="Morgenstern I."/>
            <person name="Morin E."/>
            <person name="Murat C."/>
            <person name="Nagy L.G."/>
            <person name="Nolan M."/>
            <person name="Ohm R.A."/>
            <person name="Patyshakuliyeva A."/>
            <person name="Rokas A."/>
            <person name="Ruiz-Duenas F.J."/>
            <person name="Sabat G."/>
            <person name="Salamov A."/>
            <person name="Samejima M."/>
            <person name="Schmutz J."/>
            <person name="Slot J.C."/>
            <person name="St John F."/>
            <person name="Stenlid J."/>
            <person name="Sun H."/>
            <person name="Sun S."/>
            <person name="Syed K."/>
            <person name="Tsang A."/>
            <person name="Wiebenga A."/>
            <person name="Young D."/>
            <person name="Pisabarro A."/>
            <person name="Eastwood D.C."/>
            <person name="Martin F."/>
            <person name="Cullen D."/>
            <person name="Grigoriev I.V."/>
            <person name="Hibbett D.S."/>
        </authorList>
    </citation>
    <scope>NUCLEOTIDE SEQUENCE [LARGE SCALE GENOMIC DNA]</scope>
    <source>
        <strain evidence="4 5">MD-104</strain>
    </source>
</reference>
<sequence>MRGFPWKERVYKQIEERRVKLSDCLIFDILLAGGGISHPSSIYPPADNDGLQKLLEEIENTSYDILKRDCLIYYLLKWNRDGREAKWKFERAIPQHFVALADAYWHLDSGIDVGKAVSWLSDPRLVKEHTSKILQAISLADKPYPLIRRYVRVTKPTLTEPDDMDTYVVALADSSINDAWTFLRKFSETSSTRDRLLRKVLE</sequence>
<organism evidence="4 5">
    <name type="scientific">Wolfiporia cocos (strain MD-104)</name>
    <name type="common">Brown rot fungus</name>
    <dbReference type="NCBI Taxonomy" id="742152"/>
    <lineage>
        <taxon>Eukaryota</taxon>
        <taxon>Fungi</taxon>
        <taxon>Dikarya</taxon>
        <taxon>Basidiomycota</taxon>
        <taxon>Agaricomycotina</taxon>
        <taxon>Agaricomycetes</taxon>
        <taxon>Polyporales</taxon>
        <taxon>Phaeolaceae</taxon>
        <taxon>Wolfiporia</taxon>
    </lineage>
</organism>
<evidence type="ECO:0000259" key="3">
    <source>
        <dbReference type="Pfam" id="PF13934"/>
    </source>
</evidence>
<dbReference type="Proteomes" id="UP000218811">
    <property type="component" value="Unassembled WGS sequence"/>
</dbReference>
<keyword evidence="5" id="KW-1185">Reference proteome</keyword>
<dbReference type="OrthoDB" id="20729at2759"/>
<evidence type="ECO:0000313" key="5">
    <source>
        <dbReference type="Proteomes" id="UP000218811"/>
    </source>
</evidence>
<dbReference type="Pfam" id="PF13934">
    <property type="entry name" value="ELYS"/>
    <property type="match status" value="1"/>
</dbReference>